<feature type="domain" description="C2H2-type" evidence="12">
    <location>
        <begin position="218"/>
        <end position="245"/>
    </location>
</feature>
<feature type="region of interest" description="Disordered" evidence="11">
    <location>
        <begin position="1"/>
        <end position="37"/>
    </location>
</feature>
<dbReference type="Gene3D" id="3.30.160.60">
    <property type="entry name" value="Classic Zinc Finger"/>
    <property type="match status" value="4"/>
</dbReference>
<accession>G7MSG2</accession>
<dbReference type="PROSITE" id="PS00028">
    <property type="entry name" value="ZINC_FINGER_C2H2_1"/>
    <property type="match status" value="3"/>
</dbReference>
<evidence type="ECO:0000256" key="6">
    <source>
        <dbReference type="ARBA" id="ARBA00023015"/>
    </source>
</evidence>
<dbReference type="SUPFAM" id="SSF57667">
    <property type="entry name" value="beta-beta-alpha zinc fingers"/>
    <property type="match status" value="3"/>
</dbReference>
<evidence type="ECO:0000256" key="5">
    <source>
        <dbReference type="ARBA" id="ARBA00022833"/>
    </source>
</evidence>
<dbReference type="PANTHER" id="PTHR14003">
    <property type="entry name" value="TRANSCRIPTIONAL REPRESSOR PROTEIN YY"/>
    <property type="match status" value="1"/>
</dbReference>
<keyword evidence="4 10" id="KW-0863">Zinc-finger</keyword>
<evidence type="ECO:0000259" key="12">
    <source>
        <dbReference type="PROSITE" id="PS50157"/>
    </source>
</evidence>
<evidence type="ECO:0000256" key="8">
    <source>
        <dbReference type="ARBA" id="ARBA00023163"/>
    </source>
</evidence>
<dbReference type="InterPro" id="IPR036236">
    <property type="entry name" value="Znf_C2H2_sf"/>
</dbReference>
<reference evidence="13" key="1">
    <citation type="journal article" date="2011" name="Nat. Biotechnol.">
        <title>Genome sequencing and comparison of two nonhuman primate animal models, the cynomolgus and Chinese rhesus macaques.</title>
        <authorList>
            <person name="Yan G."/>
            <person name="Zhang G."/>
            <person name="Fang X."/>
            <person name="Zhang Y."/>
            <person name="Li C."/>
            <person name="Ling F."/>
            <person name="Cooper D.N."/>
            <person name="Li Q."/>
            <person name="Li Y."/>
            <person name="van Gool A.J."/>
            <person name="Du H."/>
            <person name="Chen J."/>
            <person name="Chen R."/>
            <person name="Zhang P."/>
            <person name="Huang Z."/>
            <person name="Thompson J.R."/>
            <person name="Meng Y."/>
            <person name="Bai Y."/>
            <person name="Wang J."/>
            <person name="Zhuo M."/>
            <person name="Wang T."/>
            <person name="Huang Y."/>
            <person name="Wei L."/>
            <person name="Li J."/>
            <person name="Wang Z."/>
            <person name="Hu H."/>
            <person name="Yang P."/>
            <person name="Le L."/>
            <person name="Stenson P.D."/>
            <person name="Li B."/>
            <person name="Liu X."/>
            <person name="Ball E.V."/>
            <person name="An N."/>
            <person name="Huang Q."/>
            <person name="Zhang Y."/>
            <person name="Fan W."/>
            <person name="Zhang X."/>
            <person name="Li Y."/>
            <person name="Wang W."/>
            <person name="Katze M.G."/>
            <person name="Su B."/>
            <person name="Nielsen R."/>
            <person name="Yang H."/>
            <person name="Wang J."/>
            <person name="Wang X."/>
            <person name="Wang J."/>
        </authorList>
    </citation>
    <scope>NUCLEOTIDE SEQUENCE [LARGE SCALE GENOMIC DNA]</scope>
    <source>
        <strain evidence="13">CR-5</strain>
    </source>
</reference>
<evidence type="ECO:0000256" key="2">
    <source>
        <dbReference type="ARBA" id="ARBA00022723"/>
    </source>
</evidence>
<feature type="domain" description="C2H2-type" evidence="12">
    <location>
        <begin position="276"/>
        <end position="305"/>
    </location>
</feature>
<dbReference type="FunFam" id="3.30.160.60:FF:000109">
    <property type="entry name" value="Transcriptional repressor protein YY1"/>
    <property type="match status" value="1"/>
</dbReference>
<name>G7MSG2_MACMU</name>
<protein>
    <recommendedName>
        <fullName evidence="12">C2H2-type domain-containing protein</fullName>
    </recommendedName>
</protein>
<feature type="compositionally biased region" description="Basic residues" evidence="11">
    <location>
        <begin position="1"/>
        <end position="15"/>
    </location>
</feature>
<dbReference type="EMBL" id="CM001257">
    <property type="protein sequence ID" value="EHH26356.1"/>
    <property type="molecule type" value="Genomic_DNA"/>
</dbReference>
<comment type="subcellular location">
    <subcellularLocation>
        <location evidence="1">Nucleus</location>
    </subcellularLocation>
</comment>
<dbReference type="GO" id="GO:1990837">
    <property type="term" value="F:sequence-specific double-stranded DNA binding"/>
    <property type="evidence" value="ECO:0007669"/>
    <property type="project" value="UniProtKB-ARBA"/>
</dbReference>
<evidence type="ECO:0000256" key="7">
    <source>
        <dbReference type="ARBA" id="ARBA00023125"/>
    </source>
</evidence>
<evidence type="ECO:0000256" key="3">
    <source>
        <dbReference type="ARBA" id="ARBA00022737"/>
    </source>
</evidence>
<sequence>MNQQLKKRAKTRRQKGLGGRAPGRAKPGPGKASQDLQAEMEPVGAVWAFCDDHVCHEPGPQAVGEDDFSDCYIECIIRGEFSQPILEEDSLFESLEYLKKGSEQQLSQKVLEASSLLECSLQYMKKGAKKELPQKIVGENSLECSEYVTGEKLPPGGIPGIDLSDRKQLAEFARKKPPVSKEYDSLSAIACPQSGCSKKLRNRAALKKHLLTHGPRDHICAECGKAFVESSKLKRHFLVHTGEKPFQCTFEGCGKRFSLDFNLRTHVRIHTGEKRFVCPFEGCNRRFTQSNNLKAHILTHANTNKNEQDGEWSSNRIGRRVISDQ</sequence>
<dbReference type="GO" id="GO:0005634">
    <property type="term" value="C:nucleus"/>
    <property type="evidence" value="ECO:0007669"/>
    <property type="project" value="UniProtKB-SubCell"/>
</dbReference>
<keyword evidence="6" id="KW-0805">Transcription regulation</keyword>
<dbReference type="SMART" id="SM00355">
    <property type="entry name" value="ZnF_C2H2"/>
    <property type="match status" value="4"/>
</dbReference>
<organism evidence="13">
    <name type="scientific">Macaca mulatta</name>
    <name type="common">Rhesus macaque</name>
    <dbReference type="NCBI Taxonomy" id="9544"/>
    <lineage>
        <taxon>Eukaryota</taxon>
        <taxon>Metazoa</taxon>
        <taxon>Chordata</taxon>
        <taxon>Craniata</taxon>
        <taxon>Vertebrata</taxon>
        <taxon>Euteleostomi</taxon>
        <taxon>Mammalia</taxon>
        <taxon>Eutheria</taxon>
        <taxon>Euarchontoglires</taxon>
        <taxon>Primates</taxon>
        <taxon>Haplorrhini</taxon>
        <taxon>Catarrhini</taxon>
        <taxon>Cercopithecidae</taxon>
        <taxon>Cercopithecinae</taxon>
        <taxon>Macaca</taxon>
    </lineage>
</organism>
<dbReference type="PANTHER" id="PTHR14003:SF8">
    <property type="entry name" value="ZINC FINGER PROTEIN 42 HOMOLOG"/>
    <property type="match status" value="1"/>
</dbReference>
<keyword evidence="3" id="KW-0677">Repeat</keyword>
<dbReference type="GO" id="GO:0008270">
    <property type="term" value="F:zinc ion binding"/>
    <property type="evidence" value="ECO:0007669"/>
    <property type="project" value="UniProtKB-KW"/>
</dbReference>
<keyword evidence="8" id="KW-0804">Transcription</keyword>
<proteinExistence type="predicted"/>
<keyword evidence="5" id="KW-0862">Zinc</keyword>
<dbReference type="Proteomes" id="UP000013456">
    <property type="component" value="Chromosome 5"/>
</dbReference>
<dbReference type="FunFam" id="3.30.160.60:FF:000163">
    <property type="entry name" value="transcriptional repressor protein YY1"/>
    <property type="match status" value="1"/>
</dbReference>
<evidence type="ECO:0000256" key="4">
    <source>
        <dbReference type="ARBA" id="ARBA00022771"/>
    </source>
</evidence>
<evidence type="ECO:0000256" key="10">
    <source>
        <dbReference type="PROSITE-ProRule" id="PRU00042"/>
    </source>
</evidence>
<evidence type="ECO:0000256" key="9">
    <source>
        <dbReference type="ARBA" id="ARBA00023242"/>
    </source>
</evidence>
<gene>
    <name evidence="13" type="ORF">EGK_16304</name>
</gene>
<keyword evidence="7" id="KW-0238">DNA-binding</keyword>
<evidence type="ECO:0000256" key="1">
    <source>
        <dbReference type="ARBA" id="ARBA00004123"/>
    </source>
</evidence>
<feature type="compositionally biased region" description="Low complexity" evidence="11">
    <location>
        <begin position="22"/>
        <end position="32"/>
    </location>
</feature>
<dbReference type="FunFam" id="3.30.160.60:FF:000104">
    <property type="entry name" value="Transcriptional repressor protein YY1"/>
    <property type="match status" value="1"/>
</dbReference>
<dbReference type="PROSITE" id="PS50157">
    <property type="entry name" value="ZINC_FINGER_C2H2_2"/>
    <property type="match status" value="3"/>
</dbReference>
<dbReference type="InterPro" id="IPR013087">
    <property type="entry name" value="Znf_C2H2_type"/>
</dbReference>
<dbReference type="AlphaFoldDB" id="G7MSG2"/>
<dbReference type="Pfam" id="PF00096">
    <property type="entry name" value="zf-C2H2"/>
    <property type="match status" value="4"/>
</dbReference>
<evidence type="ECO:0000313" key="13">
    <source>
        <dbReference type="EMBL" id="EHH26356.1"/>
    </source>
</evidence>
<evidence type="ECO:0000256" key="11">
    <source>
        <dbReference type="SAM" id="MobiDB-lite"/>
    </source>
</evidence>
<keyword evidence="9" id="KW-0539">Nucleus</keyword>
<feature type="domain" description="C2H2-type" evidence="12">
    <location>
        <begin position="246"/>
        <end position="275"/>
    </location>
</feature>
<keyword evidence="2" id="KW-0479">Metal-binding</keyword>